<evidence type="ECO:0000313" key="9">
    <source>
        <dbReference type="Proteomes" id="UP000593970"/>
    </source>
</evidence>
<dbReference type="Pfam" id="PF02653">
    <property type="entry name" value="BPD_transp_2"/>
    <property type="match status" value="1"/>
</dbReference>
<evidence type="ECO:0000256" key="2">
    <source>
        <dbReference type="ARBA" id="ARBA00022475"/>
    </source>
</evidence>
<sequence>MRSDSALPPAGSPGPSETPEAAAGAATRTGRGALGMSLGAIGGLLAALAAMLILFSLLSDTFFTVPTFTTIANEIPDLLVMAVGMTFVLMIGGIDLSVGSVLALSASMLSIAMTRFGWGLAPAALLGVLAATATGALTGAVTVRWGIPSFIVSLGVLEMARGLAYSLTDSRTVYLGGAVDWLATPIALGIAPAFLIAIAITVIGQVVLVRTVFGRYLVAIGTNEEAVRLAGVNPHPYKIAVFALMGWLSGLAALFQVSRLEAADPNAGGGMELQVIAAVVIGGTSLMGGRGSVARTLFGVLIISVLEAGLAQIGASEPTKRIITGAVIVAAVVMDTYRTRTNRVITRQ</sequence>
<evidence type="ECO:0000256" key="4">
    <source>
        <dbReference type="ARBA" id="ARBA00022989"/>
    </source>
</evidence>
<dbReference type="CDD" id="cd06579">
    <property type="entry name" value="TM_PBP1_transp_AraH_like"/>
    <property type="match status" value="1"/>
</dbReference>
<keyword evidence="3 7" id="KW-0812">Transmembrane</keyword>
<feature type="transmembrane region" description="Helical" evidence="7">
    <location>
        <begin position="196"/>
        <end position="218"/>
    </location>
</feature>
<name>A0AA92K2H0_RALSL</name>
<evidence type="ECO:0000256" key="3">
    <source>
        <dbReference type="ARBA" id="ARBA00022692"/>
    </source>
</evidence>
<feature type="region of interest" description="Disordered" evidence="6">
    <location>
        <begin position="1"/>
        <end position="25"/>
    </location>
</feature>
<comment type="subcellular location">
    <subcellularLocation>
        <location evidence="1">Cell membrane</location>
        <topology evidence="1">Multi-pass membrane protein</topology>
    </subcellularLocation>
</comment>
<proteinExistence type="predicted"/>
<feature type="transmembrane region" description="Helical" evidence="7">
    <location>
        <begin position="239"/>
        <end position="257"/>
    </location>
</feature>
<organism evidence="8 9">
    <name type="scientific">Ralstonia solanacearum</name>
    <name type="common">Pseudomonas solanacearum</name>
    <dbReference type="NCBI Taxonomy" id="305"/>
    <lineage>
        <taxon>Bacteria</taxon>
        <taxon>Pseudomonadati</taxon>
        <taxon>Pseudomonadota</taxon>
        <taxon>Betaproteobacteria</taxon>
        <taxon>Burkholderiales</taxon>
        <taxon>Burkholderiaceae</taxon>
        <taxon>Ralstonia</taxon>
        <taxon>Ralstonia solanacearum species complex</taxon>
    </lineage>
</organism>
<keyword evidence="4 7" id="KW-1133">Transmembrane helix</keyword>
<dbReference type="GO" id="GO:0005886">
    <property type="term" value="C:plasma membrane"/>
    <property type="evidence" value="ECO:0007669"/>
    <property type="project" value="UniProtKB-SubCell"/>
</dbReference>
<feature type="transmembrane region" description="Helical" evidence="7">
    <location>
        <begin position="143"/>
        <end position="160"/>
    </location>
</feature>
<feature type="transmembrane region" description="Helical" evidence="7">
    <location>
        <begin position="78"/>
        <end position="104"/>
    </location>
</feature>
<evidence type="ECO:0000256" key="1">
    <source>
        <dbReference type="ARBA" id="ARBA00004651"/>
    </source>
</evidence>
<evidence type="ECO:0000256" key="5">
    <source>
        <dbReference type="ARBA" id="ARBA00023136"/>
    </source>
</evidence>
<dbReference type="GO" id="GO:0022857">
    <property type="term" value="F:transmembrane transporter activity"/>
    <property type="evidence" value="ECO:0007669"/>
    <property type="project" value="InterPro"/>
</dbReference>
<evidence type="ECO:0000256" key="7">
    <source>
        <dbReference type="SAM" id="Phobius"/>
    </source>
</evidence>
<accession>A0AA92K2H0</accession>
<protein>
    <submittedName>
        <fullName evidence="8">ABC transporter permease</fullName>
    </submittedName>
</protein>
<dbReference type="Proteomes" id="UP000593970">
    <property type="component" value="Chromosome"/>
</dbReference>
<gene>
    <name evidence="8" type="ORF">HF909_12950</name>
</gene>
<dbReference type="EMBL" id="CP051169">
    <property type="protein sequence ID" value="QOK97251.1"/>
    <property type="molecule type" value="Genomic_DNA"/>
</dbReference>
<dbReference type="InterPro" id="IPR001851">
    <property type="entry name" value="ABC_transp_permease"/>
</dbReference>
<keyword evidence="5 7" id="KW-0472">Membrane</keyword>
<evidence type="ECO:0000313" key="8">
    <source>
        <dbReference type="EMBL" id="QOK97251.1"/>
    </source>
</evidence>
<reference evidence="9" key="1">
    <citation type="submission" date="2020-04" db="EMBL/GenBank/DDBJ databases">
        <title>Ralstonia solanacearum UW576, UW763, UW773, and UW774.</title>
        <authorList>
            <person name="Steidl O."/>
            <person name="Truchon A."/>
            <person name="Allen C."/>
        </authorList>
    </citation>
    <scope>NUCLEOTIDE SEQUENCE [LARGE SCALE GENOMIC DNA]</scope>
    <source>
        <strain evidence="9">UW774</strain>
    </source>
</reference>
<evidence type="ECO:0000256" key="6">
    <source>
        <dbReference type="SAM" id="MobiDB-lite"/>
    </source>
</evidence>
<keyword evidence="2" id="KW-1003">Cell membrane</keyword>
<dbReference type="AlphaFoldDB" id="A0AA92K2H0"/>
<dbReference type="PANTHER" id="PTHR32196">
    <property type="entry name" value="ABC TRANSPORTER PERMEASE PROTEIN YPHD-RELATED-RELATED"/>
    <property type="match status" value="1"/>
</dbReference>
<feature type="transmembrane region" description="Helical" evidence="7">
    <location>
        <begin position="38"/>
        <end position="58"/>
    </location>
</feature>
<feature type="transmembrane region" description="Helical" evidence="7">
    <location>
        <begin position="116"/>
        <end position="137"/>
    </location>
</feature>
<dbReference type="PANTHER" id="PTHR32196:SF72">
    <property type="entry name" value="RIBOSE IMPORT PERMEASE PROTEIN RBSC"/>
    <property type="match status" value="1"/>
</dbReference>